<name>A0A5J4QZE6_9ZZZZ</name>
<comment type="caution">
    <text evidence="2">The sequence shown here is derived from an EMBL/GenBank/DDBJ whole genome shotgun (WGS) entry which is preliminary data.</text>
</comment>
<reference evidence="2" key="1">
    <citation type="submission" date="2019-03" db="EMBL/GenBank/DDBJ databases">
        <title>Single cell metagenomics reveals metabolic interactions within the superorganism composed of flagellate Streblomastix strix and complex community of Bacteroidetes bacteria on its surface.</title>
        <authorList>
            <person name="Treitli S.C."/>
            <person name="Kolisko M."/>
            <person name="Husnik F."/>
            <person name="Keeling P."/>
            <person name="Hampl V."/>
        </authorList>
    </citation>
    <scope>NUCLEOTIDE SEQUENCE</scope>
    <source>
        <strain evidence="2">STM</strain>
    </source>
</reference>
<accession>A0A5J4QZE6</accession>
<dbReference type="Gene3D" id="3.40.50.300">
    <property type="entry name" value="P-loop containing nucleotide triphosphate hydrolases"/>
    <property type="match status" value="1"/>
</dbReference>
<proteinExistence type="predicted"/>
<evidence type="ECO:0000259" key="1">
    <source>
        <dbReference type="Pfam" id="PF13304"/>
    </source>
</evidence>
<protein>
    <recommendedName>
        <fullName evidence="1">ATPase AAA-type core domain-containing protein</fullName>
    </recommendedName>
</protein>
<dbReference type="InterPro" id="IPR003959">
    <property type="entry name" value="ATPase_AAA_core"/>
</dbReference>
<dbReference type="Pfam" id="PF13304">
    <property type="entry name" value="AAA_21"/>
    <property type="match status" value="1"/>
</dbReference>
<dbReference type="AlphaFoldDB" id="A0A5J4QZE6"/>
<dbReference type="PANTHER" id="PTHR40396:SF1">
    <property type="entry name" value="ATPASE AAA-TYPE CORE DOMAIN-CONTAINING PROTEIN"/>
    <property type="match status" value="1"/>
</dbReference>
<dbReference type="SUPFAM" id="SSF52540">
    <property type="entry name" value="P-loop containing nucleoside triphosphate hydrolases"/>
    <property type="match status" value="1"/>
</dbReference>
<sequence length="451" mass="52797">MLIRFSVANIFSFGEEKEFNMLPAPQIGRLSEHTYNKNGFELLKLASIYGANAAGKSNLIKALAMLQEIVTEEKLLARDTRFKFRERLETPQILGTEFFQKEKAYYYALKITGNKISEEELYESGLGAKQDCLIFERKTNEENRTSIHFFDEFAKEKENVVLKTVIEKNLSKSDKPILKLLTTLNNPYLDSVKNAFEWFENTLQIITPDSKPRALTQRIDIDPEFHKYAEDTLRAFHVGINNLKVEKKTIKEFFGENNEKELNELIYKVESSPNKIISFRNKNDEFIISKEKEEFYIKQLKLEHLGKNEKNFFFDLDEESDGTLRLLDFIPAFKDIFCNDKVYIIDEIERSIHPVLIKEMVRKFSADKETKGQLIFTTHESNLLDQDIFRQDEIWFAEKDKAGNTDLYALSSFKEHTIADLRKGYLTGRYGAIPFLGNLRDLNWHEYDIRK</sequence>
<feature type="domain" description="ATPase AAA-type core" evidence="1">
    <location>
        <begin position="46"/>
        <end position="385"/>
    </location>
</feature>
<dbReference type="EMBL" id="SNRY01002124">
    <property type="protein sequence ID" value="KAA6326675.1"/>
    <property type="molecule type" value="Genomic_DNA"/>
</dbReference>
<dbReference type="GO" id="GO:0016887">
    <property type="term" value="F:ATP hydrolysis activity"/>
    <property type="evidence" value="ECO:0007669"/>
    <property type="project" value="InterPro"/>
</dbReference>
<dbReference type="PANTHER" id="PTHR40396">
    <property type="entry name" value="ATPASE-LIKE PROTEIN"/>
    <property type="match status" value="1"/>
</dbReference>
<dbReference type="InterPro" id="IPR027417">
    <property type="entry name" value="P-loop_NTPase"/>
</dbReference>
<evidence type="ECO:0000313" key="2">
    <source>
        <dbReference type="EMBL" id="KAA6326675.1"/>
    </source>
</evidence>
<dbReference type="GO" id="GO:0005524">
    <property type="term" value="F:ATP binding"/>
    <property type="evidence" value="ECO:0007669"/>
    <property type="project" value="InterPro"/>
</dbReference>
<gene>
    <name evidence="2" type="ORF">EZS27_024251</name>
</gene>
<organism evidence="2">
    <name type="scientific">termite gut metagenome</name>
    <dbReference type="NCBI Taxonomy" id="433724"/>
    <lineage>
        <taxon>unclassified sequences</taxon>
        <taxon>metagenomes</taxon>
        <taxon>organismal metagenomes</taxon>
    </lineage>
</organism>